<evidence type="ECO:0000313" key="1">
    <source>
        <dbReference type="EMBL" id="KAG7169784.1"/>
    </source>
</evidence>
<dbReference type="EMBL" id="JAHLQT010015512">
    <property type="protein sequence ID" value="KAG7169784.1"/>
    <property type="molecule type" value="Genomic_DNA"/>
</dbReference>
<comment type="caution">
    <text evidence="1">The sequence shown here is derived from an EMBL/GenBank/DDBJ whole genome shotgun (WGS) entry which is preliminary data.</text>
</comment>
<dbReference type="AlphaFoldDB" id="A0A8J5KA13"/>
<protein>
    <submittedName>
        <fullName evidence="1">Uncharacterized protein</fullName>
    </submittedName>
</protein>
<name>A0A8J5KA13_HOMAM</name>
<reference evidence="1" key="1">
    <citation type="journal article" date="2021" name="Sci. Adv.">
        <title>The American lobster genome reveals insights on longevity, neural, and immune adaptations.</title>
        <authorList>
            <person name="Polinski J.M."/>
            <person name="Zimin A.V."/>
            <person name="Clark K.F."/>
            <person name="Kohn A.B."/>
            <person name="Sadowski N."/>
            <person name="Timp W."/>
            <person name="Ptitsyn A."/>
            <person name="Khanna P."/>
            <person name="Romanova D.Y."/>
            <person name="Williams P."/>
            <person name="Greenwood S.J."/>
            <person name="Moroz L.L."/>
            <person name="Walt D.R."/>
            <person name="Bodnar A.G."/>
        </authorList>
    </citation>
    <scope>NUCLEOTIDE SEQUENCE</scope>
    <source>
        <strain evidence="1">GMGI-L3</strain>
    </source>
</reference>
<evidence type="ECO:0000313" key="2">
    <source>
        <dbReference type="Proteomes" id="UP000747542"/>
    </source>
</evidence>
<sequence>MARWIKSAAIGKLVELVNLMVLEEFKRKVPYQIMLHLTDKEESNLLKAAKTGSRDLGGNAALAAIPQNQDGELLTQLMNPEKLIEAQKTDPTLVKIHNEAVVEEIEKTPSLYYKDGILLRFYRSHNLSIDDTWAETHQVVLPMYNVNLTMLTYDQAKVVRLYPFTCPSRKQLNLLVLRENQGGDKGRLQIKDNLVLGVISHTEIEHLEKEELAGGIRDQLSIIQKLTSATALVGYPKNLPSTALLGWENIPVRPYERRSTRHWGRLEDLRCLASSFHLIAVSLRIPSPVAVALAGGCHYVVAGAAGLNAPLNLRTAVGASSVYHVLCRSSTHLHQGLVLERCQTTVLLTDSIEGRHHSGVEGIQVITV</sequence>
<keyword evidence="2" id="KW-1185">Reference proteome</keyword>
<accession>A0A8J5KA13</accession>
<organism evidence="1 2">
    <name type="scientific">Homarus americanus</name>
    <name type="common">American lobster</name>
    <dbReference type="NCBI Taxonomy" id="6706"/>
    <lineage>
        <taxon>Eukaryota</taxon>
        <taxon>Metazoa</taxon>
        <taxon>Ecdysozoa</taxon>
        <taxon>Arthropoda</taxon>
        <taxon>Crustacea</taxon>
        <taxon>Multicrustacea</taxon>
        <taxon>Malacostraca</taxon>
        <taxon>Eumalacostraca</taxon>
        <taxon>Eucarida</taxon>
        <taxon>Decapoda</taxon>
        <taxon>Pleocyemata</taxon>
        <taxon>Astacidea</taxon>
        <taxon>Nephropoidea</taxon>
        <taxon>Nephropidae</taxon>
        <taxon>Homarus</taxon>
    </lineage>
</organism>
<gene>
    <name evidence="1" type="ORF">Hamer_G018034</name>
</gene>
<dbReference type="Proteomes" id="UP000747542">
    <property type="component" value="Unassembled WGS sequence"/>
</dbReference>
<proteinExistence type="predicted"/>